<dbReference type="GO" id="GO:0045892">
    <property type="term" value="P:negative regulation of DNA-templated transcription"/>
    <property type="evidence" value="ECO:0007669"/>
    <property type="project" value="TreeGrafter"/>
</dbReference>
<evidence type="ECO:0000313" key="7">
    <source>
        <dbReference type="Proteomes" id="UP000291259"/>
    </source>
</evidence>
<dbReference type="OrthoDB" id="8479143at2"/>
<dbReference type="AlphaFoldDB" id="A0A4P6F9Q9"/>
<proteinExistence type="predicted"/>
<evidence type="ECO:0000259" key="4">
    <source>
        <dbReference type="PROSITE" id="PS51077"/>
    </source>
</evidence>
<dbReference type="SUPFAM" id="SSF46785">
    <property type="entry name" value="Winged helix' DNA-binding domain"/>
    <property type="match status" value="1"/>
</dbReference>
<keyword evidence="7" id="KW-1185">Reference proteome</keyword>
<sequence length="238" mass="25119">MGTEASEPSETSAPDYAVPALDKALDILELLADRAGGLSQQEIARETGRSPSQLYRVLVTLERRGYLVRDPQSGLTTLGTKLFDLAHRREPLRGLLAAAEPVLQELAETLRQSCNLGVADGDRVRIVAQAESPAEFGFRVRVGALFPAETPSGRVLSAYGAFSGADASPAPLREDGGFVVADAAHPGITDVVFPVLRRDGAAIAVVTVPYVDTSFSDTALDTVVEYASSAAARIAARL</sequence>
<dbReference type="PROSITE" id="PS51078">
    <property type="entry name" value="ICLR_ED"/>
    <property type="match status" value="1"/>
</dbReference>
<dbReference type="Pfam" id="PF01614">
    <property type="entry name" value="IclR_C"/>
    <property type="match status" value="1"/>
</dbReference>
<evidence type="ECO:0000313" key="6">
    <source>
        <dbReference type="EMBL" id="QAY72345.1"/>
    </source>
</evidence>
<dbReference type="SMART" id="SM00346">
    <property type="entry name" value="HTH_ICLR"/>
    <property type="match status" value="1"/>
</dbReference>
<feature type="domain" description="HTH iclR-type" evidence="4">
    <location>
        <begin position="18"/>
        <end position="80"/>
    </location>
</feature>
<dbReference type="GO" id="GO:0003700">
    <property type="term" value="F:DNA-binding transcription factor activity"/>
    <property type="evidence" value="ECO:0007669"/>
    <property type="project" value="TreeGrafter"/>
</dbReference>
<feature type="domain" description="IclR-ED" evidence="5">
    <location>
        <begin position="81"/>
        <end position="238"/>
    </location>
</feature>
<dbReference type="Gene3D" id="1.10.10.10">
    <property type="entry name" value="Winged helix-like DNA-binding domain superfamily/Winged helix DNA-binding domain"/>
    <property type="match status" value="1"/>
</dbReference>
<organism evidence="6 7">
    <name type="scientific">Agromyces protaetiae</name>
    <dbReference type="NCBI Taxonomy" id="2509455"/>
    <lineage>
        <taxon>Bacteria</taxon>
        <taxon>Bacillati</taxon>
        <taxon>Actinomycetota</taxon>
        <taxon>Actinomycetes</taxon>
        <taxon>Micrococcales</taxon>
        <taxon>Microbacteriaceae</taxon>
        <taxon>Agromyces</taxon>
    </lineage>
</organism>
<dbReference type="GO" id="GO:0003677">
    <property type="term" value="F:DNA binding"/>
    <property type="evidence" value="ECO:0007669"/>
    <property type="project" value="UniProtKB-KW"/>
</dbReference>
<dbReference type="PROSITE" id="PS51077">
    <property type="entry name" value="HTH_ICLR"/>
    <property type="match status" value="1"/>
</dbReference>
<keyword evidence="1" id="KW-0805">Transcription regulation</keyword>
<reference evidence="6 7" key="1">
    <citation type="submission" date="2019-01" db="EMBL/GenBank/DDBJ databases">
        <title>Genome sequencing of strain FW100M-8.</title>
        <authorList>
            <person name="Heo J."/>
            <person name="Kim S.-J."/>
            <person name="Kim J.-S."/>
            <person name="Hong S.-B."/>
            <person name="Kwon S.-W."/>
        </authorList>
    </citation>
    <scope>NUCLEOTIDE SEQUENCE [LARGE SCALE GENOMIC DNA]</scope>
    <source>
        <strain evidence="6 7">FW100M-8</strain>
    </source>
</reference>
<dbReference type="PANTHER" id="PTHR30136:SF7">
    <property type="entry name" value="HTH-TYPE TRANSCRIPTIONAL REGULATOR KDGR-RELATED"/>
    <property type="match status" value="1"/>
</dbReference>
<dbReference type="InterPro" id="IPR029016">
    <property type="entry name" value="GAF-like_dom_sf"/>
</dbReference>
<name>A0A4P6F9Q9_9MICO</name>
<keyword evidence="2" id="KW-0238">DNA-binding</keyword>
<protein>
    <submittedName>
        <fullName evidence="6">Winged helix-turn-helix transcriptional regulator</fullName>
    </submittedName>
</protein>
<evidence type="ECO:0000256" key="2">
    <source>
        <dbReference type="ARBA" id="ARBA00023125"/>
    </source>
</evidence>
<dbReference type="SUPFAM" id="SSF55781">
    <property type="entry name" value="GAF domain-like"/>
    <property type="match status" value="1"/>
</dbReference>
<dbReference type="InterPro" id="IPR036388">
    <property type="entry name" value="WH-like_DNA-bd_sf"/>
</dbReference>
<evidence type="ECO:0000256" key="3">
    <source>
        <dbReference type="ARBA" id="ARBA00023163"/>
    </source>
</evidence>
<dbReference type="PANTHER" id="PTHR30136">
    <property type="entry name" value="HELIX-TURN-HELIX TRANSCRIPTIONAL REGULATOR, ICLR FAMILY"/>
    <property type="match status" value="1"/>
</dbReference>
<dbReference type="EMBL" id="CP035491">
    <property type="protein sequence ID" value="QAY72345.1"/>
    <property type="molecule type" value="Genomic_DNA"/>
</dbReference>
<dbReference type="InterPro" id="IPR050707">
    <property type="entry name" value="HTH_MetabolicPath_Reg"/>
</dbReference>
<dbReference type="Gene3D" id="3.30.450.40">
    <property type="match status" value="2"/>
</dbReference>
<dbReference type="Proteomes" id="UP000291259">
    <property type="component" value="Chromosome"/>
</dbReference>
<accession>A0A4P6F9Q9</accession>
<dbReference type="InterPro" id="IPR014757">
    <property type="entry name" value="Tscrpt_reg_IclR_C"/>
</dbReference>
<keyword evidence="3" id="KW-0804">Transcription</keyword>
<evidence type="ECO:0000256" key="1">
    <source>
        <dbReference type="ARBA" id="ARBA00023015"/>
    </source>
</evidence>
<dbReference type="InterPro" id="IPR036390">
    <property type="entry name" value="WH_DNA-bd_sf"/>
</dbReference>
<gene>
    <name evidence="6" type="ORF">ET445_02330</name>
</gene>
<evidence type="ECO:0000259" key="5">
    <source>
        <dbReference type="PROSITE" id="PS51078"/>
    </source>
</evidence>
<dbReference type="Pfam" id="PF09339">
    <property type="entry name" value="HTH_IclR"/>
    <property type="match status" value="1"/>
</dbReference>
<dbReference type="InterPro" id="IPR005471">
    <property type="entry name" value="Tscrpt_reg_IclR_N"/>
</dbReference>
<dbReference type="KEGG" id="agf:ET445_02330"/>